<protein>
    <submittedName>
        <fullName evidence="1">Uncharacterized protein</fullName>
    </submittedName>
</protein>
<accession>A0A975X546</accession>
<dbReference type="Proteomes" id="UP000256297">
    <property type="component" value="Chromosome CBM2589_a"/>
</dbReference>
<dbReference type="AlphaFoldDB" id="A0A975X546"/>
<sequence length="58" mass="6329">MRHLQGGRIFPGVLGRGLAAAVAHRTFSFNENPRQKFDVNSAGCLTSLAPDLHQAKLR</sequence>
<proteinExistence type="predicted"/>
<gene>
    <name evidence="1" type="ORF">CBM2589_A10176</name>
</gene>
<comment type="caution">
    <text evidence="1">The sequence shown here is derived from an EMBL/GenBank/DDBJ whole genome shotgun (WGS) entry which is preliminary data.</text>
</comment>
<reference evidence="1 2" key="1">
    <citation type="submission" date="2018-01" db="EMBL/GenBank/DDBJ databases">
        <authorList>
            <person name="Clerissi C."/>
        </authorList>
    </citation>
    <scope>NUCLEOTIDE SEQUENCE [LARGE SCALE GENOMIC DNA]</scope>
    <source>
        <strain evidence="1">Cupriavidus taiwanensis STM 3521</strain>
    </source>
</reference>
<evidence type="ECO:0000313" key="1">
    <source>
        <dbReference type="EMBL" id="SOY58529.1"/>
    </source>
</evidence>
<evidence type="ECO:0000313" key="2">
    <source>
        <dbReference type="Proteomes" id="UP000256297"/>
    </source>
</evidence>
<dbReference type="EMBL" id="OFSP01000031">
    <property type="protein sequence ID" value="SOY58529.1"/>
    <property type="molecule type" value="Genomic_DNA"/>
</dbReference>
<name>A0A975X546_9BURK</name>
<organism evidence="1 2">
    <name type="scientific">Cupriavidus taiwanensis</name>
    <dbReference type="NCBI Taxonomy" id="164546"/>
    <lineage>
        <taxon>Bacteria</taxon>
        <taxon>Pseudomonadati</taxon>
        <taxon>Pseudomonadota</taxon>
        <taxon>Betaproteobacteria</taxon>
        <taxon>Burkholderiales</taxon>
        <taxon>Burkholderiaceae</taxon>
        <taxon>Cupriavidus</taxon>
    </lineage>
</organism>